<keyword evidence="5" id="KW-1185">Reference proteome</keyword>
<dbReference type="InterPro" id="IPR001375">
    <property type="entry name" value="Peptidase_S9_cat"/>
</dbReference>
<dbReference type="OrthoDB" id="9812921at2"/>
<evidence type="ECO:0000259" key="3">
    <source>
        <dbReference type="Pfam" id="PF00326"/>
    </source>
</evidence>
<proteinExistence type="predicted"/>
<dbReference type="InterPro" id="IPR029058">
    <property type="entry name" value="AB_hydrolase_fold"/>
</dbReference>
<dbReference type="STRING" id="661478.OP10G_4176"/>
<dbReference type="eggNOG" id="COG1506">
    <property type="taxonomic scope" value="Bacteria"/>
</dbReference>
<feature type="compositionally biased region" description="Basic and acidic residues" evidence="2">
    <location>
        <begin position="409"/>
        <end position="428"/>
    </location>
</feature>
<dbReference type="Pfam" id="PF00326">
    <property type="entry name" value="Peptidase_S9"/>
    <property type="match status" value="1"/>
</dbReference>
<dbReference type="AlphaFoldDB" id="A0A068NYW7"/>
<dbReference type="Proteomes" id="UP000027982">
    <property type="component" value="Chromosome"/>
</dbReference>
<dbReference type="EMBL" id="CP007139">
    <property type="protein sequence ID" value="AIE87544.1"/>
    <property type="molecule type" value="Genomic_DNA"/>
</dbReference>
<keyword evidence="1" id="KW-0378">Hydrolase</keyword>
<dbReference type="Gene3D" id="3.40.50.1820">
    <property type="entry name" value="alpha/beta hydrolase"/>
    <property type="match status" value="1"/>
</dbReference>
<feature type="compositionally biased region" description="Low complexity" evidence="2">
    <location>
        <begin position="177"/>
        <end position="197"/>
    </location>
</feature>
<feature type="domain" description="Peptidase S9 prolyl oligopeptidase catalytic" evidence="3">
    <location>
        <begin position="741"/>
        <end position="916"/>
    </location>
</feature>
<name>A0A068NYW7_FIMGI</name>
<dbReference type="RefSeq" id="WP_158409305.1">
    <property type="nucleotide sequence ID" value="NZ_CP007139.1"/>
</dbReference>
<feature type="compositionally biased region" description="Basic and acidic residues" evidence="2">
    <location>
        <begin position="160"/>
        <end position="170"/>
    </location>
</feature>
<dbReference type="SUPFAM" id="SSF53474">
    <property type="entry name" value="alpha/beta-Hydrolases"/>
    <property type="match status" value="1"/>
</dbReference>
<evidence type="ECO:0000313" key="4">
    <source>
        <dbReference type="EMBL" id="AIE87544.1"/>
    </source>
</evidence>
<dbReference type="PANTHER" id="PTHR42776:SF27">
    <property type="entry name" value="DIPEPTIDYL PEPTIDASE FAMILY MEMBER 6"/>
    <property type="match status" value="1"/>
</dbReference>
<dbReference type="GO" id="GO:0006508">
    <property type="term" value="P:proteolysis"/>
    <property type="evidence" value="ECO:0007669"/>
    <property type="project" value="InterPro"/>
</dbReference>
<organism evidence="4 5">
    <name type="scientific">Fimbriimonas ginsengisoli Gsoil 348</name>
    <dbReference type="NCBI Taxonomy" id="661478"/>
    <lineage>
        <taxon>Bacteria</taxon>
        <taxon>Bacillati</taxon>
        <taxon>Armatimonadota</taxon>
        <taxon>Fimbriimonadia</taxon>
        <taxon>Fimbriimonadales</taxon>
        <taxon>Fimbriimonadaceae</taxon>
        <taxon>Fimbriimonas</taxon>
    </lineage>
</organism>
<dbReference type="GO" id="GO:0004252">
    <property type="term" value="F:serine-type endopeptidase activity"/>
    <property type="evidence" value="ECO:0007669"/>
    <property type="project" value="TreeGrafter"/>
</dbReference>
<dbReference type="SUPFAM" id="SSF82171">
    <property type="entry name" value="DPP6 N-terminal domain-like"/>
    <property type="match status" value="1"/>
</dbReference>
<feature type="region of interest" description="Disordered" evidence="2">
    <location>
        <begin position="408"/>
        <end position="432"/>
    </location>
</feature>
<protein>
    <submittedName>
        <fullName evidence="4">Putative acylaminoacyl-peptidase</fullName>
    </submittedName>
</protein>
<accession>A0A068NYW7</accession>
<gene>
    <name evidence="4" type="ORF">OP10G_4176</name>
</gene>
<feature type="region of interest" description="Disordered" evidence="2">
    <location>
        <begin position="140"/>
        <end position="197"/>
    </location>
</feature>
<dbReference type="HOGENOM" id="CLU_014586_0_0_0"/>
<reference evidence="4 5" key="1">
    <citation type="journal article" date="2014" name="PLoS ONE">
        <title>The first complete genome sequence of the class fimbriimonadia in the phylum armatimonadetes.</title>
        <authorList>
            <person name="Hu Z.Y."/>
            <person name="Wang Y.Z."/>
            <person name="Im W.T."/>
            <person name="Wang S.Y."/>
            <person name="Zhao G.P."/>
            <person name="Zheng H.J."/>
            <person name="Quan Z.X."/>
        </authorList>
    </citation>
    <scope>NUCLEOTIDE SEQUENCE [LARGE SCALE GENOMIC DNA]</scope>
    <source>
        <strain evidence="4">Gsoil 348</strain>
    </source>
</reference>
<dbReference type="PANTHER" id="PTHR42776">
    <property type="entry name" value="SERINE PEPTIDASE S9 FAMILY MEMBER"/>
    <property type="match status" value="1"/>
</dbReference>
<evidence type="ECO:0000256" key="1">
    <source>
        <dbReference type="ARBA" id="ARBA00022801"/>
    </source>
</evidence>
<evidence type="ECO:0000256" key="2">
    <source>
        <dbReference type="SAM" id="MobiDB-lite"/>
    </source>
</evidence>
<dbReference type="KEGG" id="fgi:OP10G_4176"/>
<sequence length="943" mass="104409">MASALLVLPGLILAQKKPLDHSVYDGWKSIRSASVSHDGKWVLFVIAPQEGDAVATIRSVADGHTITIPRASQIQFTNDSKHVVALVIPPFADTRKARRDKVKPEDMPKNALEIVDLGAGQTKTIDRVTNYQLAEEDSNFLLYKPEPPKEAAKPPTTPPGKKDEEEDQRRGGGARAGGAQRPAPAAGGSAAGAPPAKKAGDSYVLLDLGTGKEETINDVASARFNKFGNVMAYAVASKDGKTDGIVLYDLRTKKRQNVVTAPGKYPRIALSDDASLLAFTTDKDDQKAKKPLLSLYLYDPKKNVTKAVGADSMPKDWTYNANGAIDFSDKNTRLIYRTSPKPLPDPEEKPDDEKVSVDIWNWQDARLQPQQLLMAQSERDRGYTAIYDIASGKSIQVADRDLPSVTISDKGDGRYGLASDERPYEREGSWNPGNEDTYVIDLKTGAHTQISKRFRGGAQLSPSGRYVAIYDAGPKAWFALEPATGRRVSLSKGITSPLADELDDHPDDPAPYGLIGWTKGDSRAIIADRYDLWACDPSGQAAPVRLTSGREYTTRYRPVSLDPDAVYLDTDDMLLDAFNEDTKQNGLARLQNGHLNKMFMAEKSFLGYQKAKNADTLIYTRQDFVEYPDIWLSNTRFEAPQKISDANPQQKEYNWGKAELVRWTSLDGIPLQGILIKPENFDYGKKYPMITYFYERNSDELYRYKAPAPSASTINWPLFASNGYCIFIPDIPYKIGYPGESAVNGILPGVQAILGRGYIDPKRMGIQGQSWGGYQVAYLVTRTNMFAAAEAGAPVGDMFSAYGGIRYGAGIVRQFQYEHQQSRIGGTPWDATLKYIENSPIFWVDKVETPLMIMSNDKDGSVPHTQGIELFTALRRLNKPSWLVVYNGEDHNLMERKNRKDLSIRLSQFFDHYLKGAPMPVWMSQGVPAVDKGRTMGTELGGN</sequence>
<evidence type="ECO:0000313" key="5">
    <source>
        <dbReference type="Proteomes" id="UP000027982"/>
    </source>
</evidence>